<feature type="transmembrane region" description="Helical" evidence="1">
    <location>
        <begin position="20"/>
        <end position="40"/>
    </location>
</feature>
<keyword evidence="1" id="KW-0472">Membrane</keyword>
<accession>A0ABD3R4L5</accession>
<protein>
    <recommendedName>
        <fullName evidence="2">Cation-transporting P-type ATPase C-terminal domain-containing protein</fullName>
    </recommendedName>
</protein>
<name>A0ABD3R4L5_9STRA</name>
<feature type="transmembrane region" description="Helical" evidence="1">
    <location>
        <begin position="61"/>
        <end position="81"/>
    </location>
</feature>
<dbReference type="InterPro" id="IPR006068">
    <property type="entry name" value="ATPase_P-typ_cation-transptr_C"/>
</dbReference>
<gene>
    <name evidence="3" type="ORF">ACHAXA_007948</name>
</gene>
<dbReference type="SUPFAM" id="SSF81665">
    <property type="entry name" value="Calcium ATPase, transmembrane domain M"/>
    <property type="match status" value="1"/>
</dbReference>
<dbReference type="AlphaFoldDB" id="A0ABD3R4L5"/>
<keyword evidence="4" id="KW-1185">Reference proteome</keyword>
<dbReference type="Proteomes" id="UP001530377">
    <property type="component" value="Unassembled WGS sequence"/>
</dbReference>
<proteinExistence type="predicted"/>
<dbReference type="EMBL" id="JALLPB020000602">
    <property type="protein sequence ID" value="KAL3807658.1"/>
    <property type="molecule type" value="Genomic_DNA"/>
</dbReference>
<evidence type="ECO:0000259" key="2">
    <source>
        <dbReference type="Pfam" id="PF00689"/>
    </source>
</evidence>
<sequence length="124" mass="13984">MIPRYADLALAEKMFKIQATAFNVLDFGAISIMMSARFSYLSSVHPRSFKGNKAAPASCAIVALLQIFFKYCPGINAVIFQIKGMDWFGWLLTIVWMNAIFFVMETEKAIRRHLGSKGTDAYDE</sequence>
<feature type="transmembrane region" description="Helical" evidence="1">
    <location>
        <begin position="87"/>
        <end position="104"/>
    </location>
</feature>
<dbReference type="Pfam" id="PF00689">
    <property type="entry name" value="Cation_ATPase_C"/>
    <property type="match status" value="1"/>
</dbReference>
<evidence type="ECO:0000256" key="1">
    <source>
        <dbReference type="SAM" id="Phobius"/>
    </source>
</evidence>
<evidence type="ECO:0000313" key="3">
    <source>
        <dbReference type="EMBL" id="KAL3807658.1"/>
    </source>
</evidence>
<evidence type="ECO:0000313" key="4">
    <source>
        <dbReference type="Proteomes" id="UP001530377"/>
    </source>
</evidence>
<keyword evidence="1" id="KW-0812">Transmembrane</keyword>
<organism evidence="3 4">
    <name type="scientific">Cyclostephanos tholiformis</name>
    <dbReference type="NCBI Taxonomy" id="382380"/>
    <lineage>
        <taxon>Eukaryota</taxon>
        <taxon>Sar</taxon>
        <taxon>Stramenopiles</taxon>
        <taxon>Ochrophyta</taxon>
        <taxon>Bacillariophyta</taxon>
        <taxon>Coscinodiscophyceae</taxon>
        <taxon>Thalassiosirophycidae</taxon>
        <taxon>Stephanodiscales</taxon>
        <taxon>Stephanodiscaceae</taxon>
        <taxon>Cyclostephanos</taxon>
    </lineage>
</organism>
<comment type="caution">
    <text evidence="3">The sequence shown here is derived from an EMBL/GenBank/DDBJ whole genome shotgun (WGS) entry which is preliminary data.</text>
</comment>
<dbReference type="InterPro" id="IPR023298">
    <property type="entry name" value="ATPase_P-typ_TM_dom_sf"/>
</dbReference>
<dbReference type="Gene3D" id="1.20.1110.10">
    <property type="entry name" value="Calcium-transporting ATPase, transmembrane domain"/>
    <property type="match status" value="1"/>
</dbReference>
<feature type="domain" description="Cation-transporting P-type ATPase C-terminal" evidence="2">
    <location>
        <begin position="17"/>
        <end position="110"/>
    </location>
</feature>
<reference evidence="3 4" key="1">
    <citation type="submission" date="2024-10" db="EMBL/GenBank/DDBJ databases">
        <title>Updated reference genomes for cyclostephanoid diatoms.</title>
        <authorList>
            <person name="Roberts W.R."/>
            <person name="Alverson A.J."/>
        </authorList>
    </citation>
    <scope>NUCLEOTIDE SEQUENCE [LARGE SCALE GENOMIC DNA]</scope>
    <source>
        <strain evidence="3 4">AJA228-03</strain>
    </source>
</reference>
<keyword evidence="1" id="KW-1133">Transmembrane helix</keyword>